<protein>
    <submittedName>
        <fullName evidence="4">NAD-dependent epimerase/dehydratase family protein</fullName>
    </submittedName>
</protein>
<gene>
    <name evidence="2" type="ORF">LDX50_09425</name>
    <name evidence="3" type="ORF">LDX50_15395</name>
    <name evidence="4" type="ORF">LDX50_21115</name>
</gene>
<dbReference type="Proteomes" id="UP001139409">
    <property type="component" value="Unassembled WGS sequence"/>
</dbReference>
<sequence length="391" mass="43781">MKDQISRRTFVEKSLAIGVALPLAGSQLLSCASPSEKDRPVDSLKKLNILILGGTSFLGPHQIAYAMERGHSITTFTRGKTMPTIHQDLFDRVTMLAGDRASDLSALESGKWDAVIDNSGHNVDWAVESAKLLKDKCDLYLFTSSTGVYYPYLSSDIKEDTELLTAEPEGIEDEEMKIEYWYGVMKTNSEIAVRENFGADRTIVVRPTYMIGPADKSNRFIHWPVRLARGGEVLVPGMPEDPVQYADVRDVAEWMIRLIEEKNTGTFNAAGPASPQGIQDFVQKAAGVFDAESTFVNISDYDFLKANRVTDIVPWIIPIGNNYGSARINNAKGMTNGLTFRKLQDTVADTYEWWYSDALTDEDRIKFEQDPDSVLAREKDLLERWKKVAQS</sequence>
<dbReference type="EMBL" id="JAIXNE010000003">
    <property type="protein sequence ID" value="MCA6076267.1"/>
    <property type="molecule type" value="Genomic_DNA"/>
</dbReference>
<dbReference type="PANTHER" id="PTHR43245:SF13">
    <property type="entry name" value="UDP-D-APIOSE_UDP-D-XYLOSE SYNTHASE 2"/>
    <property type="match status" value="1"/>
</dbReference>
<evidence type="ECO:0000313" key="5">
    <source>
        <dbReference type="Proteomes" id="UP001139409"/>
    </source>
</evidence>
<dbReference type="InterPro" id="IPR006311">
    <property type="entry name" value="TAT_signal"/>
</dbReference>
<dbReference type="Pfam" id="PF01370">
    <property type="entry name" value="Epimerase"/>
    <property type="match status" value="1"/>
</dbReference>
<feature type="domain" description="NAD-dependent epimerase/dehydratase" evidence="1">
    <location>
        <begin position="49"/>
        <end position="268"/>
    </location>
</feature>
<dbReference type="EMBL" id="JAIXNE010000004">
    <property type="protein sequence ID" value="MCA6077395.1"/>
    <property type="molecule type" value="Genomic_DNA"/>
</dbReference>
<keyword evidence="5" id="KW-1185">Reference proteome</keyword>
<evidence type="ECO:0000313" key="3">
    <source>
        <dbReference type="EMBL" id="MCA6076267.1"/>
    </source>
</evidence>
<dbReference type="SUPFAM" id="SSF51735">
    <property type="entry name" value="NAD(P)-binding Rossmann-fold domains"/>
    <property type="match status" value="1"/>
</dbReference>
<evidence type="ECO:0000259" key="1">
    <source>
        <dbReference type="Pfam" id="PF01370"/>
    </source>
</evidence>
<dbReference type="RefSeq" id="WP_225698196.1">
    <property type="nucleotide sequence ID" value="NZ_JAIXNE010000002.1"/>
</dbReference>
<comment type="caution">
    <text evidence="4">The sequence shown here is derived from an EMBL/GenBank/DDBJ whole genome shotgun (WGS) entry which is preliminary data.</text>
</comment>
<proteinExistence type="predicted"/>
<name>A0A9X1HU85_9BACT</name>
<dbReference type="InterPro" id="IPR036291">
    <property type="entry name" value="NAD(P)-bd_dom_sf"/>
</dbReference>
<organism evidence="4 5">
    <name type="scientific">Fulvivirga sedimenti</name>
    <dbReference type="NCBI Taxonomy" id="2879465"/>
    <lineage>
        <taxon>Bacteria</taxon>
        <taxon>Pseudomonadati</taxon>
        <taxon>Bacteroidota</taxon>
        <taxon>Cytophagia</taxon>
        <taxon>Cytophagales</taxon>
        <taxon>Fulvivirgaceae</taxon>
        <taxon>Fulvivirga</taxon>
    </lineage>
</organism>
<dbReference type="Gene3D" id="3.40.50.720">
    <property type="entry name" value="NAD(P)-binding Rossmann-like Domain"/>
    <property type="match status" value="1"/>
</dbReference>
<evidence type="ECO:0000313" key="4">
    <source>
        <dbReference type="EMBL" id="MCA6077395.1"/>
    </source>
</evidence>
<dbReference type="InterPro" id="IPR050177">
    <property type="entry name" value="Lipid_A_modif_metabolic_enz"/>
</dbReference>
<dbReference type="InterPro" id="IPR001509">
    <property type="entry name" value="Epimerase_deHydtase"/>
</dbReference>
<evidence type="ECO:0000313" key="2">
    <source>
        <dbReference type="EMBL" id="MCA6075090.1"/>
    </source>
</evidence>
<reference evidence="4" key="1">
    <citation type="submission" date="2021-09" db="EMBL/GenBank/DDBJ databases">
        <title>Fulvivirga sp. isolated from coastal sediment.</title>
        <authorList>
            <person name="Yu H."/>
        </authorList>
    </citation>
    <scope>NUCLEOTIDE SEQUENCE</scope>
    <source>
        <strain evidence="4">1062</strain>
    </source>
</reference>
<accession>A0A9X1HU85</accession>
<dbReference type="PANTHER" id="PTHR43245">
    <property type="entry name" value="BIFUNCTIONAL POLYMYXIN RESISTANCE PROTEIN ARNA"/>
    <property type="match status" value="1"/>
</dbReference>
<dbReference type="AlphaFoldDB" id="A0A9X1HU85"/>
<dbReference type="PROSITE" id="PS51318">
    <property type="entry name" value="TAT"/>
    <property type="match status" value="1"/>
</dbReference>
<dbReference type="EMBL" id="JAIXNE010000002">
    <property type="protein sequence ID" value="MCA6075090.1"/>
    <property type="molecule type" value="Genomic_DNA"/>
</dbReference>